<feature type="domain" description="GGDEF" evidence="7">
    <location>
        <begin position="320"/>
        <end position="450"/>
    </location>
</feature>
<dbReference type="SUPFAM" id="SSF55073">
    <property type="entry name" value="Nucleotide cyclase"/>
    <property type="match status" value="1"/>
</dbReference>
<evidence type="ECO:0000256" key="3">
    <source>
        <dbReference type="ARBA" id="ARBA00012528"/>
    </source>
</evidence>
<evidence type="ECO:0000256" key="5">
    <source>
        <dbReference type="ARBA" id="ARBA00034247"/>
    </source>
</evidence>
<evidence type="ECO:0000256" key="6">
    <source>
        <dbReference type="SAM" id="Phobius"/>
    </source>
</evidence>
<dbReference type="CDD" id="cd01949">
    <property type="entry name" value="GGDEF"/>
    <property type="match status" value="1"/>
</dbReference>
<reference evidence="8 9" key="1">
    <citation type="submission" date="2024-04" db="EMBL/GenBank/DDBJ databases">
        <title>Two novel Raoultella species associated with bleeding cankers of broadleaf hosts, Raoultella scottia sp. nov. and Raoultella lignicola sp. nov.</title>
        <authorList>
            <person name="Brady C.L."/>
        </authorList>
    </citation>
    <scope>NUCLEOTIDE SEQUENCE [LARGE SCALE GENOMIC DNA]</scope>
    <source>
        <strain evidence="8 9">TW_WC1a.1</strain>
    </source>
</reference>
<dbReference type="Pfam" id="PF17158">
    <property type="entry name" value="MASE4"/>
    <property type="match status" value="1"/>
</dbReference>
<dbReference type="Proteomes" id="UP001312893">
    <property type="component" value="Unassembled WGS sequence"/>
</dbReference>
<feature type="transmembrane region" description="Helical" evidence="6">
    <location>
        <begin position="74"/>
        <end position="95"/>
    </location>
</feature>
<evidence type="ECO:0000256" key="1">
    <source>
        <dbReference type="ARBA" id="ARBA00001946"/>
    </source>
</evidence>
<feature type="transmembrane region" description="Helical" evidence="6">
    <location>
        <begin position="254"/>
        <end position="277"/>
    </location>
</feature>
<name>A0ABU9F4V9_9ENTR</name>
<organism evidence="8 9">
    <name type="scientific">Raoultella lignicola</name>
    <dbReference type="NCBI Taxonomy" id="3040939"/>
    <lineage>
        <taxon>Bacteria</taxon>
        <taxon>Pseudomonadati</taxon>
        <taxon>Pseudomonadota</taxon>
        <taxon>Gammaproteobacteria</taxon>
        <taxon>Enterobacterales</taxon>
        <taxon>Enterobacteriaceae</taxon>
        <taxon>Klebsiella/Raoultella group</taxon>
        <taxon>Raoultella</taxon>
    </lineage>
</organism>
<feature type="transmembrane region" description="Helical" evidence="6">
    <location>
        <begin position="115"/>
        <end position="138"/>
    </location>
</feature>
<dbReference type="InterPro" id="IPR033424">
    <property type="entry name" value="MASE4"/>
</dbReference>
<evidence type="ECO:0000256" key="2">
    <source>
        <dbReference type="ARBA" id="ARBA00004665"/>
    </source>
</evidence>
<dbReference type="PROSITE" id="PS50887">
    <property type="entry name" value="GGDEF"/>
    <property type="match status" value="1"/>
</dbReference>
<dbReference type="EC" id="2.7.7.65" evidence="3"/>
<evidence type="ECO:0000313" key="8">
    <source>
        <dbReference type="EMBL" id="MEL0551417.1"/>
    </source>
</evidence>
<feature type="transmembrane region" description="Helical" evidence="6">
    <location>
        <begin position="221"/>
        <end position="242"/>
    </location>
</feature>
<comment type="pathway">
    <text evidence="2">Purine metabolism; 3',5'-cyclic di-GMP biosynthesis.</text>
</comment>
<feature type="transmembrane region" description="Helical" evidence="6">
    <location>
        <begin position="12"/>
        <end position="30"/>
    </location>
</feature>
<accession>A0ABU9F4V9</accession>
<keyword evidence="9" id="KW-1185">Reference proteome</keyword>
<feature type="transmembrane region" description="Helical" evidence="6">
    <location>
        <begin position="150"/>
        <end position="171"/>
    </location>
</feature>
<dbReference type="SMART" id="SM00267">
    <property type="entry name" value="GGDEF"/>
    <property type="match status" value="1"/>
</dbReference>
<comment type="cofactor">
    <cofactor evidence="1">
        <name>Mg(2+)</name>
        <dbReference type="ChEBI" id="CHEBI:18420"/>
    </cofactor>
</comment>
<dbReference type="EMBL" id="JARXNK020000100">
    <property type="protein sequence ID" value="MEL0551417.1"/>
    <property type="molecule type" value="Genomic_DNA"/>
</dbReference>
<evidence type="ECO:0000313" key="9">
    <source>
        <dbReference type="Proteomes" id="UP001312893"/>
    </source>
</evidence>
<proteinExistence type="predicted"/>
<keyword evidence="6" id="KW-1133">Transmembrane helix</keyword>
<dbReference type="InterPro" id="IPR050469">
    <property type="entry name" value="Diguanylate_Cyclase"/>
</dbReference>
<dbReference type="Gene3D" id="3.30.70.270">
    <property type="match status" value="1"/>
</dbReference>
<dbReference type="RefSeq" id="WP_123754590.1">
    <property type="nucleotide sequence ID" value="NZ_JARXNK020000100.1"/>
</dbReference>
<gene>
    <name evidence="8" type="ORF">QFI96_006870</name>
</gene>
<dbReference type="PANTHER" id="PTHR45138">
    <property type="entry name" value="REGULATORY COMPONENTS OF SENSORY TRANSDUCTION SYSTEM"/>
    <property type="match status" value="1"/>
</dbReference>
<dbReference type="InterPro" id="IPR000160">
    <property type="entry name" value="GGDEF_dom"/>
</dbReference>
<dbReference type="InterPro" id="IPR043128">
    <property type="entry name" value="Rev_trsase/Diguanyl_cyclase"/>
</dbReference>
<keyword evidence="4" id="KW-0342">GTP-binding</keyword>
<dbReference type="Pfam" id="PF00990">
    <property type="entry name" value="GGDEF"/>
    <property type="match status" value="1"/>
</dbReference>
<dbReference type="InterPro" id="IPR029787">
    <property type="entry name" value="Nucleotide_cyclase"/>
</dbReference>
<feature type="transmembrane region" description="Helical" evidence="6">
    <location>
        <begin position="42"/>
        <end position="62"/>
    </location>
</feature>
<comment type="catalytic activity">
    <reaction evidence="5">
        <text>2 GTP = 3',3'-c-di-GMP + 2 diphosphate</text>
        <dbReference type="Rhea" id="RHEA:24898"/>
        <dbReference type="ChEBI" id="CHEBI:33019"/>
        <dbReference type="ChEBI" id="CHEBI:37565"/>
        <dbReference type="ChEBI" id="CHEBI:58805"/>
        <dbReference type="EC" id="2.7.7.65"/>
    </reaction>
</comment>
<comment type="caution">
    <text evidence="8">The sequence shown here is derived from an EMBL/GenBank/DDBJ whole genome shotgun (WGS) entry which is preliminary data.</text>
</comment>
<keyword evidence="6" id="KW-0472">Membrane</keyword>
<dbReference type="NCBIfam" id="TIGR00254">
    <property type="entry name" value="GGDEF"/>
    <property type="match status" value="1"/>
</dbReference>
<keyword evidence="6" id="KW-0812">Transmembrane</keyword>
<evidence type="ECO:0000259" key="7">
    <source>
        <dbReference type="PROSITE" id="PS50887"/>
    </source>
</evidence>
<feature type="transmembrane region" description="Helical" evidence="6">
    <location>
        <begin position="191"/>
        <end position="214"/>
    </location>
</feature>
<sequence>MFIERHHLVKRTLIFLAIGIIAIGLIHLFSESLISRMPTFNPLLFPVLTVFLLILHVTISCFMVMKYWCNRKRLYLIAIACAFAGSSLLMFGTLSSYPAWFLCDSGLLTNANDALIFYSFRNMMMMVLFILSISLFHFRHSEKLTRKAHTFILMFCLLFTGFICVLSWMYSSHNSLLYITLIDNITLTHSALWHNILGCLMAIGWFITLLFLVSITQLRNVFWYSGAFFCSAYIFTLAFLLLTSGNTEYAWYYARIFEVISTLFMFFILLCDVFSLYRKSEQKYMTSYQNSIRDSLTRLYNRSHFYDTLTRQLSTVSTCQPLSVIVCDLDFFKRINDNYGHVQGDKVIQYAASVLQKNVRTQDAAARIGGEEFALLLVGTGPQDALAVAERIRLAVNEKQEDLPEQMTISAGIFTVYDSALSPEECVKRADAAMYQAKNSGRNRVVVWEE</sequence>
<dbReference type="PANTHER" id="PTHR45138:SF9">
    <property type="entry name" value="DIGUANYLATE CYCLASE DGCM-RELATED"/>
    <property type="match status" value="1"/>
</dbReference>
<evidence type="ECO:0000256" key="4">
    <source>
        <dbReference type="ARBA" id="ARBA00023134"/>
    </source>
</evidence>
<keyword evidence="4" id="KW-0547">Nucleotide-binding</keyword>
<protein>
    <recommendedName>
        <fullName evidence="3">diguanylate cyclase</fullName>
        <ecNumber evidence="3">2.7.7.65</ecNumber>
    </recommendedName>
</protein>